<name>A0A9J6GDM1_HAELO</name>
<dbReference type="Pfam" id="PF21787">
    <property type="entry name" value="TNP-like_RNaseH_N"/>
    <property type="match status" value="1"/>
</dbReference>
<evidence type="ECO:0000313" key="3">
    <source>
        <dbReference type="EMBL" id="KAH9372488.1"/>
    </source>
</evidence>
<dbReference type="VEuPathDB" id="VectorBase:HLOH_058642"/>
<protein>
    <recommendedName>
        <fullName evidence="5">Transposase</fullName>
    </recommendedName>
</protein>
<feature type="domain" description="Transposable element P transposase-like RNase H" evidence="1">
    <location>
        <begin position="3"/>
        <end position="119"/>
    </location>
</feature>
<reference evidence="3 4" key="1">
    <citation type="journal article" date="2020" name="Cell">
        <title>Large-Scale Comparative Analyses of Tick Genomes Elucidate Their Genetic Diversity and Vector Capacities.</title>
        <authorList>
            <consortium name="Tick Genome and Microbiome Consortium (TIGMIC)"/>
            <person name="Jia N."/>
            <person name="Wang J."/>
            <person name="Shi W."/>
            <person name="Du L."/>
            <person name="Sun Y."/>
            <person name="Zhan W."/>
            <person name="Jiang J.F."/>
            <person name="Wang Q."/>
            <person name="Zhang B."/>
            <person name="Ji P."/>
            <person name="Bell-Sakyi L."/>
            <person name="Cui X.M."/>
            <person name="Yuan T.T."/>
            <person name="Jiang B.G."/>
            <person name="Yang W.F."/>
            <person name="Lam T.T."/>
            <person name="Chang Q.C."/>
            <person name="Ding S.J."/>
            <person name="Wang X.J."/>
            <person name="Zhu J.G."/>
            <person name="Ruan X.D."/>
            <person name="Zhao L."/>
            <person name="Wei J.T."/>
            <person name="Ye R.Z."/>
            <person name="Que T.C."/>
            <person name="Du C.H."/>
            <person name="Zhou Y.H."/>
            <person name="Cheng J.X."/>
            <person name="Dai P.F."/>
            <person name="Guo W.B."/>
            <person name="Han X.H."/>
            <person name="Huang E.J."/>
            <person name="Li L.F."/>
            <person name="Wei W."/>
            <person name="Gao Y.C."/>
            <person name="Liu J.Z."/>
            <person name="Shao H.Z."/>
            <person name="Wang X."/>
            <person name="Wang C.C."/>
            <person name="Yang T.C."/>
            <person name="Huo Q.B."/>
            <person name="Li W."/>
            <person name="Chen H.Y."/>
            <person name="Chen S.E."/>
            <person name="Zhou L.G."/>
            <person name="Ni X.B."/>
            <person name="Tian J.H."/>
            <person name="Sheng Y."/>
            <person name="Liu T."/>
            <person name="Pan Y.S."/>
            <person name="Xia L.Y."/>
            <person name="Li J."/>
            <person name="Zhao F."/>
            <person name="Cao W.C."/>
        </authorList>
    </citation>
    <scope>NUCLEOTIDE SEQUENCE [LARGE SCALE GENOMIC DNA]</scope>
    <source>
        <strain evidence="3">HaeL-2018</strain>
    </source>
</reference>
<evidence type="ECO:0008006" key="5">
    <source>
        <dbReference type="Google" id="ProtNLM"/>
    </source>
</evidence>
<organism evidence="3 4">
    <name type="scientific">Haemaphysalis longicornis</name>
    <name type="common">Bush tick</name>
    <dbReference type="NCBI Taxonomy" id="44386"/>
    <lineage>
        <taxon>Eukaryota</taxon>
        <taxon>Metazoa</taxon>
        <taxon>Ecdysozoa</taxon>
        <taxon>Arthropoda</taxon>
        <taxon>Chelicerata</taxon>
        <taxon>Arachnida</taxon>
        <taxon>Acari</taxon>
        <taxon>Parasitiformes</taxon>
        <taxon>Ixodida</taxon>
        <taxon>Ixodoidea</taxon>
        <taxon>Ixodidae</taxon>
        <taxon>Haemaphysalinae</taxon>
        <taxon>Haemaphysalis</taxon>
    </lineage>
</organism>
<dbReference type="OrthoDB" id="6505335at2759"/>
<keyword evidence="4" id="KW-1185">Reference proteome</keyword>
<dbReference type="Proteomes" id="UP000821853">
    <property type="component" value="Chromosome 4"/>
</dbReference>
<evidence type="ECO:0000313" key="4">
    <source>
        <dbReference type="Proteomes" id="UP000821853"/>
    </source>
</evidence>
<dbReference type="OMA" id="KANTCAY"/>
<comment type="caution">
    <text evidence="3">The sequence shown here is derived from an EMBL/GenBank/DDBJ whole genome shotgun (WGS) entry which is preliminary data.</text>
</comment>
<dbReference type="InterPro" id="IPR048366">
    <property type="entry name" value="TNP-like_GBD"/>
</dbReference>
<dbReference type="EMBL" id="JABSTR010000006">
    <property type="protein sequence ID" value="KAH9372488.1"/>
    <property type="molecule type" value="Genomic_DNA"/>
</dbReference>
<proteinExistence type="predicted"/>
<evidence type="ECO:0000259" key="1">
    <source>
        <dbReference type="Pfam" id="PF21787"/>
    </source>
</evidence>
<gene>
    <name evidence="3" type="ORF">HPB48_021789</name>
</gene>
<evidence type="ECO:0000259" key="2">
    <source>
        <dbReference type="Pfam" id="PF21788"/>
    </source>
</evidence>
<feature type="domain" description="Transposable element P transposase-like GTP-binding insertion" evidence="2">
    <location>
        <begin position="153"/>
        <end position="241"/>
    </location>
</feature>
<dbReference type="Pfam" id="PF21788">
    <property type="entry name" value="TNP-like_GBD"/>
    <property type="match status" value="1"/>
</dbReference>
<accession>A0A9J6GDM1</accession>
<dbReference type="InterPro" id="IPR048365">
    <property type="entry name" value="TNP-like_RNaseH_N"/>
</dbReference>
<dbReference type="AlphaFoldDB" id="A0A9J6GDM1"/>
<sequence length="405" mass="45205">MRPEERHCAILVEEMQLTTGLDFDPTVKKTIGLATAPLANPLPEGQLTYATHGLVVMLTGLSSRWKQVVGYHLSGDSIDGTFLKDFLFSIIEKCEAAGCLVDAVISDMGPSNKALWNRCGISATRSTRPVVSCKHPCAANTGRQLHFLADAPHVSVKHIKKLADIDAERDLKLAPHLKPAYLDQDHFAKMNVASAVAVLNHSVGAAIRVLVSLGRMEEEALTTAWFVERVYRWFTLMTSRYIGTAMSMFKPDAHDEAVAFLKEFMEIFAHVSIKKSNQRDQFKPVQAGVLISTTRALQIQHQLLSVHKFKFVLLCRLTQDALENLFSCIRSRHPVPRALEFKLMLRLIMLSQFFKPSRKGSYDIDDSVDLLEFVEMKKAAQKNSVEAAEVELLTDSLLDDDAPLT</sequence>